<dbReference type="InterPro" id="IPR036412">
    <property type="entry name" value="HAD-like_sf"/>
</dbReference>
<keyword evidence="6" id="KW-1185">Reference proteome</keyword>
<dbReference type="Gene3D" id="3.40.50.1000">
    <property type="entry name" value="HAD superfamily/HAD-like"/>
    <property type="match status" value="1"/>
</dbReference>
<dbReference type="PRINTS" id="PR00413">
    <property type="entry name" value="HADHALOGNASE"/>
</dbReference>
<dbReference type="Pfam" id="PF13419">
    <property type="entry name" value="HAD_2"/>
    <property type="match status" value="1"/>
</dbReference>
<dbReference type="SFLD" id="SFLDG01135">
    <property type="entry name" value="C1.5.6:_HAD__Beta-PGM__Phospha"/>
    <property type="match status" value="1"/>
</dbReference>
<keyword evidence="3" id="KW-0460">Magnesium</keyword>
<evidence type="ECO:0000256" key="2">
    <source>
        <dbReference type="ARBA" id="ARBA00022723"/>
    </source>
</evidence>
<dbReference type="FunCoup" id="A0A2G5CMR9">
    <property type="interactions" value="278"/>
</dbReference>
<evidence type="ECO:0000313" key="6">
    <source>
        <dbReference type="Proteomes" id="UP000230069"/>
    </source>
</evidence>
<evidence type="ECO:0000313" key="5">
    <source>
        <dbReference type="EMBL" id="PIA32576.1"/>
    </source>
</evidence>
<dbReference type="OrthoDB" id="40579at2759"/>
<dbReference type="GO" id="GO:0046872">
    <property type="term" value="F:metal ion binding"/>
    <property type="evidence" value="ECO:0007669"/>
    <property type="project" value="UniProtKB-KW"/>
</dbReference>
<dbReference type="EMBL" id="KZ305061">
    <property type="protein sequence ID" value="PIA32576.1"/>
    <property type="molecule type" value="Genomic_DNA"/>
</dbReference>
<protein>
    <recommendedName>
        <fullName evidence="7">Haloacid dehalogenase-like hydrolase domain-containing protein Sgpp</fullName>
    </recommendedName>
</protein>
<keyword evidence="2" id="KW-0479">Metal-binding</keyword>
<proteinExistence type="predicted"/>
<evidence type="ECO:0000256" key="4">
    <source>
        <dbReference type="ARBA" id="ARBA00023277"/>
    </source>
</evidence>
<dbReference type="PANTHER" id="PTHR46193">
    <property type="entry name" value="6-PHOSPHOGLUCONATE PHOSPHATASE"/>
    <property type="match status" value="1"/>
</dbReference>
<dbReference type="AlphaFoldDB" id="A0A2G5CMR9"/>
<accession>A0A2G5CMR9</accession>
<gene>
    <name evidence="5" type="ORF">AQUCO_04400045v1</name>
</gene>
<dbReference type="InterPro" id="IPR051600">
    <property type="entry name" value="Beta-PGM-like"/>
</dbReference>
<dbReference type="Proteomes" id="UP000230069">
    <property type="component" value="Unassembled WGS sequence"/>
</dbReference>
<dbReference type="InParanoid" id="A0A2G5CMR9"/>
<dbReference type="SUPFAM" id="SSF56784">
    <property type="entry name" value="HAD-like"/>
    <property type="match status" value="1"/>
</dbReference>
<sequence length="307" mass="34132">MRIFSRIHAIANSPKYSYSVHFLPLLPSLSSSPSYINIKTHLRYKINLCWGLSKMSVLSNSQLEEERNRSITSLAPLEAVLFDVDGTLSDSDPIHYDAFVEMLQEAGFNGGVPITEEFYVANIAGKHNEYLCETLFPDWDFEKGMKFLNDKEALFRRLAAGKIVPVNGLNRLRKWIEERGFKRAAVTNAPRPNAELMLSSLDLNDFFQDVIIGGECERAKPFPDPYLKGLEALSASPSHTLVFEDSPSGVKAGVAAGMPVVAVTFRNPEHLLRKAGATLLIKDYDDPKLWKALEELEKAAAGTQAAN</sequence>
<dbReference type="InterPro" id="IPR006439">
    <property type="entry name" value="HAD-SF_hydro_IA"/>
</dbReference>
<dbReference type="Gene3D" id="1.10.150.240">
    <property type="entry name" value="Putative phosphatase, domain 2"/>
    <property type="match status" value="1"/>
</dbReference>
<dbReference type="SFLD" id="SFLDS00003">
    <property type="entry name" value="Haloacid_Dehalogenase"/>
    <property type="match status" value="1"/>
</dbReference>
<comment type="cofactor">
    <cofactor evidence="1">
        <name>Mg(2+)</name>
        <dbReference type="ChEBI" id="CHEBI:18420"/>
    </cofactor>
</comment>
<dbReference type="InterPro" id="IPR023214">
    <property type="entry name" value="HAD_sf"/>
</dbReference>
<organism evidence="5 6">
    <name type="scientific">Aquilegia coerulea</name>
    <name type="common">Rocky mountain columbine</name>
    <dbReference type="NCBI Taxonomy" id="218851"/>
    <lineage>
        <taxon>Eukaryota</taxon>
        <taxon>Viridiplantae</taxon>
        <taxon>Streptophyta</taxon>
        <taxon>Embryophyta</taxon>
        <taxon>Tracheophyta</taxon>
        <taxon>Spermatophyta</taxon>
        <taxon>Magnoliopsida</taxon>
        <taxon>Ranunculales</taxon>
        <taxon>Ranunculaceae</taxon>
        <taxon>Thalictroideae</taxon>
        <taxon>Aquilegia</taxon>
    </lineage>
</organism>
<dbReference type="GO" id="GO:0003824">
    <property type="term" value="F:catalytic activity"/>
    <property type="evidence" value="ECO:0007669"/>
    <property type="project" value="UniProtKB-ARBA"/>
</dbReference>
<dbReference type="CDD" id="cd07505">
    <property type="entry name" value="HAD_BPGM-like"/>
    <property type="match status" value="1"/>
</dbReference>
<name>A0A2G5CMR9_AQUCA</name>
<evidence type="ECO:0000256" key="3">
    <source>
        <dbReference type="ARBA" id="ARBA00022842"/>
    </source>
</evidence>
<dbReference type="PANTHER" id="PTHR46193:SF18">
    <property type="entry name" value="HEXITOL PHOSPHATASE B"/>
    <property type="match status" value="1"/>
</dbReference>
<reference evidence="5 6" key="1">
    <citation type="submission" date="2017-09" db="EMBL/GenBank/DDBJ databases">
        <title>WGS assembly of Aquilegia coerulea Goldsmith.</title>
        <authorList>
            <person name="Hodges S."/>
            <person name="Kramer E."/>
            <person name="Nordborg M."/>
            <person name="Tomkins J."/>
            <person name="Borevitz J."/>
            <person name="Derieg N."/>
            <person name="Yan J."/>
            <person name="Mihaltcheva S."/>
            <person name="Hayes R.D."/>
            <person name="Rokhsar D."/>
        </authorList>
    </citation>
    <scope>NUCLEOTIDE SEQUENCE [LARGE SCALE GENOMIC DNA]</scope>
    <source>
        <strain evidence="6">cv. Goldsmith</strain>
    </source>
</reference>
<keyword evidence="4" id="KW-0119">Carbohydrate metabolism</keyword>
<dbReference type="SFLD" id="SFLDG01129">
    <property type="entry name" value="C1.5:_HAD__Beta-PGM__Phosphata"/>
    <property type="match status" value="1"/>
</dbReference>
<dbReference type="NCBIfam" id="TIGR01509">
    <property type="entry name" value="HAD-SF-IA-v3"/>
    <property type="match status" value="1"/>
</dbReference>
<dbReference type="InterPro" id="IPR041492">
    <property type="entry name" value="HAD_2"/>
</dbReference>
<dbReference type="InterPro" id="IPR023198">
    <property type="entry name" value="PGP-like_dom2"/>
</dbReference>
<evidence type="ECO:0008006" key="7">
    <source>
        <dbReference type="Google" id="ProtNLM"/>
    </source>
</evidence>
<dbReference type="STRING" id="218851.A0A2G5CMR9"/>
<evidence type="ECO:0000256" key="1">
    <source>
        <dbReference type="ARBA" id="ARBA00001946"/>
    </source>
</evidence>